<organism evidence="1 2">
    <name type="scientific">Nitzschia inconspicua</name>
    <dbReference type="NCBI Taxonomy" id="303405"/>
    <lineage>
        <taxon>Eukaryota</taxon>
        <taxon>Sar</taxon>
        <taxon>Stramenopiles</taxon>
        <taxon>Ochrophyta</taxon>
        <taxon>Bacillariophyta</taxon>
        <taxon>Bacillariophyceae</taxon>
        <taxon>Bacillariophycidae</taxon>
        <taxon>Bacillariales</taxon>
        <taxon>Bacillariaceae</taxon>
        <taxon>Nitzschia</taxon>
    </lineage>
</organism>
<reference evidence="1" key="1">
    <citation type="journal article" date="2021" name="Sci. Rep.">
        <title>Diploid genomic architecture of Nitzschia inconspicua, an elite biomass production diatom.</title>
        <authorList>
            <person name="Oliver A."/>
            <person name="Podell S."/>
            <person name="Pinowska A."/>
            <person name="Traller J.C."/>
            <person name="Smith S.R."/>
            <person name="McClure R."/>
            <person name="Beliaev A."/>
            <person name="Bohutskyi P."/>
            <person name="Hill E.A."/>
            <person name="Rabines A."/>
            <person name="Zheng H."/>
            <person name="Allen L.Z."/>
            <person name="Kuo A."/>
            <person name="Grigoriev I.V."/>
            <person name="Allen A.E."/>
            <person name="Hazlebeck D."/>
            <person name="Allen E.E."/>
        </authorList>
    </citation>
    <scope>NUCLEOTIDE SEQUENCE</scope>
    <source>
        <strain evidence="1">Hildebrandi</strain>
    </source>
</reference>
<gene>
    <name evidence="1" type="ORF">IV203_008543</name>
</gene>
<evidence type="ECO:0000313" key="2">
    <source>
        <dbReference type="Proteomes" id="UP000693970"/>
    </source>
</evidence>
<name>A0A9K3PM32_9STRA</name>
<protein>
    <submittedName>
        <fullName evidence="1">Uncharacterized protein</fullName>
    </submittedName>
</protein>
<evidence type="ECO:0000313" key="1">
    <source>
        <dbReference type="EMBL" id="KAG7352495.1"/>
    </source>
</evidence>
<comment type="caution">
    <text evidence="1">The sequence shown here is derived from an EMBL/GenBank/DDBJ whole genome shotgun (WGS) entry which is preliminary data.</text>
</comment>
<reference evidence="1" key="2">
    <citation type="submission" date="2021-04" db="EMBL/GenBank/DDBJ databases">
        <authorList>
            <person name="Podell S."/>
        </authorList>
    </citation>
    <scope>NUCLEOTIDE SEQUENCE</scope>
    <source>
        <strain evidence="1">Hildebrandi</strain>
    </source>
</reference>
<proteinExistence type="predicted"/>
<dbReference type="AlphaFoldDB" id="A0A9K3PM32"/>
<keyword evidence="2" id="KW-1185">Reference proteome</keyword>
<sequence length="318" mass="35193">METRQVLKATEVQSVVTQSRNLTDIVALVVERSRRVDGVRNHRSDELRHFVSISESEPIMNHGLVFVSSAGRQHDCFMMASLADNETETTYGDLAPVAYADFHDDEIVNSGDSDITIIRDDNDATRLHIDPALLGKSVPLMDEIMLARSVSTAVIHSSEESVVGISDIVSSKHPIAEFKAFLDLFDELASFENHIVETPADPGASCSLQCLQWVFDDQFSHSEVSTIVPRKLEYMAEPEVDAALDFGVPGFIDDEESLGSIDVHEDDDTTKHSSLEHERVLETEQDDEAKALNSLFTYLPHFDTEVGIVGAEALLFPC</sequence>
<dbReference type="Proteomes" id="UP000693970">
    <property type="component" value="Unassembled WGS sequence"/>
</dbReference>
<dbReference type="EMBL" id="JAGRRH010000017">
    <property type="protein sequence ID" value="KAG7352495.1"/>
    <property type="molecule type" value="Genomic_DNA"/>
</dbReference>
<accession>A0A9K3PM32</accession>